<keyword evidence="2 6" id="KW-0812">Transmembrane</keyword>
<protein>
    <submittedName>
        <fullName evidence="7">VIT family protein</fullName>
    </submittedName>
</protein>
<dbReference type="InterPro" id="IPR008217">
    <property type="entry name" value="Ccc1_fam"/>
</dbReference>
<feature type="region of interest" description="Disordered" evidence="5">
    <location>
        <begin position="1"/>
        <end position="22"/>
    </location>
</feature>
<keyword evidence="4 6" id="KW-0472">Membrane</keyword>
<evidence type="ECO:0000256" key="1">
    <source>
        <dbReference type="ARBA" id="ARBA00004127"/>
    </source>
</evidence>
<dbReference type="Proteomes" id="UP001597182">
    <property type="component" value="Unassembled WGS sequence"/>
</dbReference>
<evidence type="ECO:0000256" key="2">
    <source>
        <dbReference type="ARBA" id="ARBA00022692"/>
    </source>
</evidence>
<dbReference type="RefSeq" id="WP_013676927.1">
    <property type="nucleotide sequence ID" value="NZ_BAABKS010000073.1"/>
</dbReference>
<organism evidence="7 8">
    <name type="scientific">Pseudonocardia benzenivorans</name>
    <dbReference type="NCBI Taxonomy" id="228005"/>
    <lineage>
        <taxon>Bacteria</taxon>
        <taxon>Bacillati</taxon>
        <taxon>Actinomycetota</taxon>
        <taxon>Actinomycetes</taxon>
        <taxon>Pseudonocardiales</taxon>
        <taxon>Pseudonocardiaceae</taxon>
        <taxon>Pseudonocardia</taxon>
    </lineage>
</organism>
<evidence type="ECO:0000313" key="8">
    <source>
        <dbReference type="Proteomes" id="UP001597182"/>
    </source>
</evidence>
<dbReference type="Pfam" id="PF01988">
    <property type="entry name" value="VIT1"/>
    <property type="match status" value="1"/>
</dbReference>
<feature type="transmembrane region" description="Helical" evidence="6">
    <location>
        <begin position="186"/>
        <end position="205"/>
    </location>
</feature>
<reference evidence="8" key="1">
    <citation type="journal article" date="2019" name="Int. J. Syst. Evol. Microbiol.">
        <title>The Global Catalogue of Microorganisms (GCM) 10K type strain sequencing project: providing services to taxonomists for standard genome sequencing and annotation.</title>
        <authorList>
            <consortium name="The Broad Institute Genomics Platform"/>
            <consortium name="The Broad Institute Genome Sequencing Center for Infectious Disease"/>
            <person name="Wu L."/>
            <person name="Ma J."/>
        </authorList>
    </citation>
    <scope>NUCLEOTIDE SEQUENCE [LARGE SCALE GENOMIC DNA]</scope>
    <source>
        <strain evidence="8">CCUG 49018</strain>
    </source>
</reference>
<sequence>MSGFSEAARREGHPDEPHGRGLGGTLNWLRAGVLGANDGIVSVAGLVVGVAGATTARGPLFTAGLAGLVAGAVSMALGEYVSVSSQRDTELALLSKEKRELRDDPGAELAELAALYRAKGLTAGTAETVARELTAHDALAAHVEAELRLDPDELTSPWQAAGASALSFVLGALLPLLAILLPPPSWRVPVTVVVVLVALALAGAVSARIGGANSRRAVLRVVLGGAAGLAVTYLVGRLFGAAVG</sequence>
<evidence type="ECO:0000256" key="3">
    <source>
        <dbReference type="ARBA" id="ARBA00022989"/>
    </source>
</evidence>
<dbReference type="PANTHER" id="PTHR31851">
    <property type="entry name" value="FE(2+)/MN(2+) TRANSPORTER PCL1"/>
    <property type="match status" value="1"/>
</dbReference>
<keyword evidence="8" id="KW-1185">Reference proteome</keyword>
<evidence type="ECO:0000313" key="7">
    <source>
        <dbReference type="EMBL" id="MFD1236015.1"/>
    </source>
</evidence>
<accession>A0ABW3VNV3</accession>
<feature type="transmembrane region" description="Helical" evidence="6">
    <location>
        <begin position="217"/>
        <end position="236"/>
    </location>
</feature>
<gene>
    <name evidence="7" type="ORF">ACFQ34_22205</name>
</gene>
<evidence type="ECO:0000256" key="5">
    <source>
        <dbReference type="SAM" id="MobiDB-lite"/>
    </source>
</evidence>
<comment type="caution">
    <text evidence="7">The sequence shown here is derived from an EMBL/GenBank/DDBJ whole genome shotgun (WGS) entry which is preliminary data.</text>
</comment>
<evidence type="ECO:0000256" key="6">
    <source>
        <dbReference type="SAM" id="Phobius"/>
    </source>
</evidence>
<comment type="subcellular location">
    <subcellularLocation>
        <location evidence="1">Endomembrane system</location>
        <topology evidence="1">Multi-pass membrane protein</topology>
    </subcellularLocation>
</comment>
<dbReference type="EMBL" id="JBHTMB010000195">
    <property type="protein sequence ID" value="MFD1236015.1"/>
    <property type="molecule type" value="Genomic_DNA"/>
</dbReference>
<keyword evidence="3 6" id="KW-1133">Transmembrane helix</keyword>
<proteinExistence type="predicted"/>
<dbReference type="CDD" id="cd02432">
    <property type="entry name" value="Nodulin-21_like_1"/>
    <property type="match status" value="1"/>
</dbReference>
<evidence type="ECO:0000256" key="4">
    <source>
        <dbReference type="ARBA" id="ARBA00023136"/>
    </source>
</evidence>
<feature type="transmembrane region" description="Helical" evidence="6">
    <location>
        <begin position="158"/>
        <end position="180"/>
    </location>
</feature>
<name>A0ABW3VNV3_9PSEU</name>
<feature type="compositionally biased region" description="Basic and acidic residues" evidence="5">
    <location>
        <begin position="7"/>
        <end position="19"/>
    </location>
</feature>